<dbReference type="AlphaFoldDB" id="A0A026WJ27"/>
<proteinExistence type="predicted"/>
<organism evidence="1 2">
    <name type="scientific">Ooceraea biroi</name>
    <name type="common">Clonal raider ant</name>
    <name type="synonym">Cerapachys biroi</name>
    <dbReference type="NCBI Taxonomy" id="2015173"/>
    <lineage>
        <taxon>Eukaryota</taxon>
        <taxon>Metazoa</taxon>
        <taxon>Ecdysozoa</taxon>
        <taxon>Arthropoda</taxon>
        <taxon>Hexapoda</taxon>
        <taxon>Insecta</taxon>
        <taxon>Pterygota</taxon>
        <taxon>Neoptera</taxon>
        <taxon>Endopterygota</taxon>
        <taxon>Hymenoptera</taxon>
        <taxon>Apocrita</taxon>
        <taxon>Aculeata</taxon>
        <taxon>Formicoidea</taxon>
        <taxon>Formicidae</taxon>
        <taxon>Dorylinae</taxon>
        <taxon>Ooceraea</taxon>
    </lineage>
</organism>
<evidence type="ECO:0000313" key="1">
    <source>
        <dbReference type="EMBL" id="EZA56030.1"/>
    </source>
</evidence>
<protein>
    <submittedName>
        <fullName evidence="1">Uncharacterized protein</fullName>
    </submittedName>
</protein>
<gene>
    <name evidence="1" type="ORF">X777_03715</name>
</gene>
<evidence type="ECO:0000313" key="2">
    <source>
        <dbReference type="Proteomes" id="UP000053097"/>
    </source>
</evidence>
<dbReference type="Proteomes" id="UP000053097">
    <property type="component" value="Unassembled WGS sequence"/>
</dbReference>
<accession>A0A026WJ27</accession>
<name>A0A026WJ27_OOCBI</name>
<reference evidence="1 2" key="1">
    <citation type="journal article" date="2014" name="Curr. Biol.">
        <title>The genome of the clonal raider ant Cerapachys biroi.</title>
        <authorList>
            <person name="Oxley P.R."/>
            <person name="Ji L."/>
            <person name="Fetter-Pruneda I."/>
            <person name="McKenzie S.K."/>
            <person name="Li C."/>
            <person name="Hu H."/>
            <person name="Zhang G."/>
            <person name="Kronauer D.J."/>
        </authorList>
    </citation>
    <scope>NUCLEOTIDE SEQUENCE [LARGE SCALE GENOMIC DNA]</scope>
</reference>
<keyword evidence="2" id="KW-1185">Reference proteome</keyword>
<dbReference type="EMBL" id="KK107182">
    <property type="protein sequence ID" value="EZA56030.1"/>
    <property type="molecule type" value="Genomic_DNA"/>
</dbReference>
<sequence length="61" mass="7300">MYQTKYTNEYIFLTLEMSGQLDVSGIRMHPEPTLRKTIGDCRNVHRRLSRDRTLQLRYLAL</sequence>